<proteinExistence type="predicted"/>
<feature type="non-terminal residue" evidence="2">
    <location>
        <position position="1"/>
    </location>
</feature>
<feature type="domain" description="F5/8 type C" evidence="1">
    <location>
        <begin position="1"/>
        <end position="128"/>
    </location>
</feature>
<evidence type="ECO:0000313" key="3">
    <source>
        <dbReference type="Proteomes" id="UP000198282"/>
    </source>
</evidence>
<dbReference type="InterPro" id="IPR000421">
    <property type="entry name" value="FA58C"/>
</dbReference>
<keyword evidence="3" id="KW-1185">Reference proteome</keyword>
<dbReference type="Gene3D" id="2.60.120.260">
    <property type="entry name" value="Galactose-binding domain-like"/>
    <property type="match status" value="1"/>
</dbReference>
<reference evidence="2 3" key="1">
    <citation type="submission" date="2017-06" db="EMBL/GenBank/DDBJ databases">
        <authorList>
            <person name="Kim H.J."/>
            <person name="Triplett B.A."/>
        </authorList>
    </citation>
    <scope>NUCLEOTIDE SEQUENCE [LARGE SCALE GENOMIC DNA]</scope>
    <source>
        <strain evidence="2 3">CGMCC 4.2132</strain>
    </source>
</reference>
<sequence>SSLLSQGRPVTASSVEAGANVVANAVDGNTATRWSSLYTDPQWIRVDLGASRQINRVRLNWEAAYGRAYQIQTSPDGSTWTNVYSTTTGDGGIDDVTLTGTGRYVRVNGTQRATAYGYSLWEFEVYGS</sequence>
<evidence type="ECO:0000313" key="2">
    <source>
        <dbReference type="EMBL" id="SNS40437.1"/>
    </source>
</evidence>
<dbReference type="Pfam" id="PF22633">
    <property type="entry name" value="F5_F8_type_C_2"/>
    <property type="match status" value="1"/>
</dbReference>
<dbReference type="Proteomes" id="UP000198282">
    <property type="component" value="Unassembled WGS sequence"/>
</dbReference>
<protein>
    <submittedName>
        <fullName evidence="2">F5/8 type C domain-containing protein</fullName>
    </submittedName>
</protein>
<dbReference type="EMBL" id="FZOD01000009">
    <property type="protein sequence ID" value="SNS40437.1"/>
    <property type="molecule type" value="Genomic_DNA"/>
</dbReference>
<dbReference type="InterPro" id="IPR008979">
    <property type="entry name" value="Galactose-bd-like_sf"/>
</dbReference>
<dbReference type="AlphaFoldDB" id="A0A239E729"/>
<gene>
    <name evidence="2" type="ORF">SAMN05216276_10091</name>
</gene>
<name>A0A239E729_9ACTN</name>
<organism evidence="2 3">
    <name type="scientific">Streptosporangium subroseum</name>
    <dbReference type="NCBI Taxonomy" id="106412"/>
    <lineage>
        <taxon>Bacteria</taxon>
        <taxon>Bacillati</taxon>
        <taxon>Actinomycetota</taxon>
        <taxon>Actinomycetes</taxon>
        <taxon>Streptosporangiales</taxon>
        <taxon>Streptosporangiaceae</taxon>
        <taxon>Streptosporangium</taxon>
    </lineage>
</organism>
<dbReference type="PROSITE" id="PS50022">
    <property type="entry name" value="FA58C_3"/>
    <property type="match status" value="1"/>
</dbReference>
<accession>A0A239E729</accession>
<evidence type="ECO:0000259" key="1">
    <source>
        <dbReference type="PROSITE" id="PS50022"/>
    </source>
</evidence>
<dbReference type="OrthoDB" id="2479530at2"/>
<dbReference type="SUPFAM" id="SSF49785">
    <property type="entry name" value="Galactose-binding domain-like"/>
    <property type="match status" value="1"/>
</dbReference>
<dbReference type="RefSeq" id="WP_143653180.1">
    <property type="nucleotide sequence ID" value="NZ_FZOD01000009.1"/>
</dbReference>